<protein>
    <submittedName>
        <fullName evidence="2">Class I SAM-dependent methyltransferase</fullName>
    </submittedName>
</protein>
<gene>
    <name evidence="2" type="ORF">ACETAC_07860</name>
</gene>
<keyword evidence="2" id="KW-0808">Transferase</keyword>
<feature type="domain" description="Methyltransferase type 11" evidence="1">
    <location>
        <begin position="20"/>
        <end position="116"/>
    </location>
</feature>
<dbReference type="Proteomes" id="UP000671913">
    <property type="component" value="Chromosome"/>
</dbReference>
<dbReference type="Pfam" id="PF08241">
    <property type="entry name" value="Methyltransf_11"/>
    <property type="match status" value="1"/>
</dbReference>
<dbReference type="EMBL" id="CP060096">
    <property type="protein sequence ID" value="QSZ26799.1"/>
    <property type="molecule type" value="Genomic_DNA"/>
</dbReference>
<accession>A0A975G9H0</accession>
<dbReference type="PANTHER" id="PTHR43591">
    <property type="entry name" value="METHYLTRANSFERASE"/>
    <property type="match status" value="1"/>
</dbReference>
<evidence type="ECO:0000313" key="3">
    <source>
        <dbReference type="Proteomes" id="UP000671913"/>
    </source>
</evidence>
<dbReference type="InterPro" id="IPR013216">
    <property type="entry name" value="Methyltransf_11"/>
</dbReference>
<dbReference type="GO" id="GO:0008757">
    <property type="term" value="F:S-adenosylmethionine-dependent methyltransferase activity"/>
    <property type="evidence" value="ECO:0007669"/>
    <property type="project" value="InterPro"/>
</dbReference>
<name>A0A975G9H0_9THEO</name>
<dbReference type="CDD" id="cd02440">
    <property type="entry name" value="AdoMet_MTases"/>
    <property type="match status" value="1"/>
</dbReference>
<dbReference type="GO" id="GO:0032259">
    <property type="term" value="P:methylation"/>
    <property type="evidence" value="ECO:0007669"/>
    <property type="project" value="UniProtKB-KW"/>
</dbReference>
<sequence length="176" mass="20254">MENEAKIAVEMLKHGKGKVLDVGTGSARMAAALSKYGYNVVSIEYDIDILKKAEENLKKEGNIDNIVLIHGDAHELPFLDETFDVVVTYNAMHHMKDYKRVLDEMVRVCRKDGYILVTELNEKGKEFVDRKHHERGENHEAKLNINDITEYLEEKFALTGEIKHSKYTDIFLCKKI</sequence>
<evidence type="ECO:0000313" key="2">
    <source>
        <dbReference type="EMBL" id="QSZ26799.1"/>
    </source>
</evidence>
<keyword evidence="2" id="KW-0489">Methyltransferase</keyword>
<keyword evidence="3" id="KW-1185">Reference proteome</keyword>
<reference evidence="2" key="1">
    <citation type="submission" date="2020-08" db="EMBL/GenBank/DDBJ databases">
        <title>Genomic insights into the carbon and energy metabolism of the first obligate autotrophic acetogenic bacterium Aceticella autotrophica gen. nov., sp. nov.</title>
        <authorList>
            <person name="Toshchakov S.V."/>
            <person name="Elcheninov A.G."/>
            <person name="Kublanov I.V."/>
            <person name="Frolov E.N."/>
            <person name="Lebedinsky A.V."/>
        </authorList>
    </citation>
    <scope>NUCLEOTIDE SEQUENCE</scope>
    <source>
        <strain evidence="2">3443-3Ac</strain>
    </source>
</reference>
<dbReference type="InterPro" id="IPR029063">
    <property type="entry name" value="SAM-dependent_MTases_sf"/>
</dbReference>
<proteinExistence type="predicted"/>
<dbReference type="KEGG" id="aaut:ACETAC_07860"/>
<dbReference type="RefSeq" id="WP_284679483.1">
    <property type="nucleotide sequence ID" value="NZ_CP060096.1"/>
</dbReference>
<dbReference type="AlphaFoldDB" id="A0A975G9H0"/>
<dbReference type="Gene3D" id="3.40.50.150">
    <property type="entry name" value="Vaccinia Virus protein VP39"/>
    <property type="match status" value="1"/>
</dbReference>
<organism evidence="2 3">
    <name type="scientific">Aceticella autotrophica</name>
    <dbReference type="NCBI Taxonomy" id="2755338"/>
    <lineage>
        <taxon>Bacteria</taxon>
        <taxon>Bacillati</taxon>
        <taxon>Bacillota</taxon>
        <taxon>Clostridia</taxon>
        <taxon>Thermoanaerobacterales</taxon>
        <taxon>Thermoanaerobacteraceae</taxon>
        <taxon>Aceticella</taxon>
    </lineage>
</organism>
<dbReference type="SUPFAM" id="SSF53335">
    <property type="entry name" value="S-adenosyl-L-methionine-dependent methyltransferases"/>
    <property type="match status" value="1"/>
</dbReference>
<evidence type="ECO:0000259" key="1">
    <source>
        <dbReference type="Pfam" id="PF08241"/>
    </source>
</evidence>